<feature type="compositionally biased region" description="Low complexity" evidence="1">
    <location>
        <begin position="23"/>
        <end position="35"/>
    </location>
</feature>
<accession>A0A916WRF0</accession>
<dbReference type="Pfam" id="PF11361">
    <property type="entry name" value="DUF3159"/>
    <property type="match status" value="1"/>
</dbReference>
<evidence type="ECO:0000256" key="2">
    <source>
        <dbReference type="SAM" id="Phobius"/>
    </source>
</evidence>
<feature type="compositionally biased region" description="Basic and acidic residues" evidence="1">
    <location>
        <begin position="9"/>
        <end position="18"/>
    </location>
</feature>
<feature type="region of interest" description="Disordered" evidence="1">
    <location>
        <begin position="269"/>
        <end position="302"/>
    </location>
</feature>
<protein>
    <recommendedName>
        <fullName evidence="5">DUF3159 domain-containing protein</fullName>
    </recommendedName>
</protein>
<proteinExistence type="predicted"/>
<feature type="region of interest" description="Disordered" evidence="1">
    <location>
        <begin position="1"/>
        <end position="60"/>
    </location>
</feature>
<name>A0A916WRF0_9ACTN</name>
<evidence type="ECO:0000313" key="3">
    <source>
        <dbReference type="EMBL" id="GGB25673.1"/>
    </source>
</evidence>
<feature type="transmembrane region" description="Helical" evidence="2">
    <location>
        <begin position="107"/>
        <end position="125"/>
    </location>
</feature>
<dbReference type="AlphaFoldDB" id="A0A916WRF0"/>
<keyword evidence="2" id="KW-0472">Membrane</keyword>
<feature type="transmembrane region" description="Helical" evidence="2">
    <location>
        <begin position="83"/>
        <end position="101"/>
    </location>
</feature>
<reference evidence="3" key="2">
    <citation type="submission" date="2020-09" db="EMBL/GenBank/DDBJ databases">
        <authorList>
            <person name="Sun Q."/>
            <person name="Zhou Y."/>
        </authorList>
    </citation>
    <scope>NUCLEOTIDE SEQUENCE</scope>
    <source>
        <strain evidence="3">CGMCC 1.12827</strain>
    </source>
</reference>
<organism evidence="3 4">
    <name type="scientific">Gordonia jinhuaensis</name>
    <dbReference type="NCBI Taxonomy" id="1517702"/>
    <lineage>
        <taxon>Bacteria</taxon>
        <taxon>Bacillati</taxon>
        <taxon>Actinomycetota</taxon>
        <taxon>Actinomycetes</taxon>
        <taxon>Mycobacteriales</taxon>
        <taxon>Gordoniaceae</taxon>
        <taxon>Gordonia</taxon>
    </lineage>
</organism>
<evidence type="ECO:0008006" key="5">
    <source>
        <dbReference type="Google" id="ProtNLM"/>
    </source>
</evidence>
<comment type="caution">
    <text evidence="3">The sequence shown here is derived from an EMBL/GenBank/DDBJ whole genome shotgun (WGS) entry which is preliminary data.</text>
</comment>
<gene>
    <name evidence="3" type="ORF">GCM10011489_12300</name>
</gene>
<keyword evidence="2" id="KW-1133">Transmembrane helix</keyword>
<feature type="transmembrane region" description="Helical" evidence="2">
    <location>
        <begin position="204"/>
        <end position="223"/>
    </location>
</feature>
<dbReference type="EMBL" id="BMGC01000006">
    <property type="protein sequence ID" value="GGB25673.1"/>
    <property type="molecule type" value="Genomic_DNA"/>
</dbReference>
<reference evidence="3" key="1">
    <citation type="journal article" date="2014" name="Int. J. Syst. Evol. Microbiol.">
        <title>Complete genome sequence of Corynebacterium casei LMG S-19264T (=DSM 44701T), isolated from a smear-ripened cheese.</title>
        <authorList>
            <consortium name="US DOE Joint Genome Institute (JGI-PGF)"/>
            <person name="Walter F."/>
            <person name="Albersmeier A."/>
            <person name="Kalinowski J."/>
            <person name="Ruckert C."/>
        </authorList>
    </citation>
    <scope>NUCLEOTIDE SEQUENCE</scope>
    <source>
        <strain evidence="3">CGMCC 1.12827</strain>
    </source>
</reference>
<dbReference type="InterPro" id="IPR016566">
    <property type="entry name" value="UCP010219"/>
</dbReference>
<dbReference type="Proteomes" id="UP000621454">
    <property type="component" value="Unassembled WGS sequence"/>
</dbReference>
<sequence length="302" mass="32604">MTDDIDDARDDRTDDRRQPPAVSDGTSASSDAAGAHQTVPAGQRSHNPDQFDPDQFDPADDPRVELVEAEEESATLLEQMGGISGLIYTTIPILVFVPANAIWNLKVAIIAALAAAAVILVIRLVRRDKLQPAVSGFIGVAICAYIAHRTGSAKGYFLFGIWTTLVYAVIFVLSIVVRWPLVGVIWNGINGAGSSWRHRRRTRLAYDIATAVWAALFAIRYLVQSFLYDHNQTGWLAAARIGMGWPLTAVAVLATVLLVRHADRENGREALADESAADESGADGTGPARDTAAERTTAERDA</sequence>
<keyword evidence="4" id="KW-1185">Reference proteome</keyword>
<evidence type="ECO:0000256" key="1">
    <source>
        <dbReference type="SAM" id="MobiDB-lite"/>
    </source>
</evidence>
<evidence type="ECO:0000313" key="4">
    <source>
        <dbReference type="Proteomes" id="UP000621454"/>
    </source>
</evidence>
<feature type="transmembrane region" description="Helical" evidence="2">
    <location>
        <begin position="156"/>
        <end position="177"/>
    </location>
</feature>
<keyword evidence="2" id="KW-0812">Transmembrane</keyword>
<feature type="compositionally biased region" description="Basic and acidic residues" evidence="1">
    <location>
        <begin position="291"/>
        <end position="302"/>
    </location>
</feature>
<feature type="transmembrane region" description="Helical" evidence="2">
    <location>
        <begin position="235"/>
        <end position="259"/>
    </location>
</feature>
<feature type="transmembrane region" description="Helical" evidence="2">
    <location>
        <begin position="132"/>
        <end position="150"/>
    </location>
</feature>